<feature type="non-terminal residue" evidence="1">
    <location>
        <position position="125"/>
    </location>
</feature>
<evidence type="ECO:0000313" key="2">
    <source>
        <dbReference type="EMBL" id="CAF4288693.1"/>
    </source>
</evidence>
<dbReference type="GO" id="GO:0046872">
    <property type="term" value="F:metal ion binding"/>
    <property type="evidence" value="ECO:0007669"/>
    <property type="project" value="InterPro"/>
</dbReference>
<reference evidence="1" key="1">
    <citation type="submission" date="2021-02" db="EMBL/GenBank/DDBJ databases">
        <authorList>
            <person name="Nowell W R."/>
        </authorList>
    </citation>
    <scope>NUCLEOTIDE SEQUENCE</scope>
</reference>
<comment type="caution">
    <text evidence="1">The sequence shown here is derived from an EMBL/GenBank/DDBJ whole genome shotgun (WGS) entry which is preliminary data.</text>
</comment>
<dbReference type="PANTHER" id="PTHR10138:SF0">
    <property type="entry name" value="TRYPTOPHAN 2,3-DIOXYGENASE"/>
    <property type="match status" value="1"/>
</dbReference>
<dbReference type="GO" id="GO:0004833">
    <property type="term" value="F:L-tryptophan 2,3-dioxygenase activity"/>
    <property type="evidence" value="ECO:0007669"/>
    <property type="project" value="InterPro"/>
</dbReference>
<proteinExistence type="predicted"/>
<evidence type="ECO:0000313" key="1">
    <source>
        <dbReference type="EMBL" id="CAF1394435.1"/>
    </source>
</evidence>
<gene>
    <name evidence="1" type="ORF">GPM918_LOCUS32957</name>
    <name evidence="2" type="ORF">SRO942_LOCUS33631</name>
</gene>
<dbReference type="GO" id="GO:0020037">
    <property type="term" value="F:heme binding"/>
    <property type="evidence" value="ECO:0007669"/>
    <property type="project" value="InterPro"/>
</dbReference>
<dbReference type="InterPro" id="IPR037217">
    <property type="entry name" value="Trp/Indoleamine_2_3_dOase-like"/>
</dbReference>
<dbReference type="Gene3D" id="1.20.58.480">
    <property type="match status" value="1"/>
</dbReference>
<name>A0A815KKB4_9BILA</name>
<organism evidence="1 3">
    <name type="scientific">Didymodactylos carnosus</name>
    <dbReference type="NCBI Taxonomy" id="1234261"/>
    <lineage>
        <taxon>Eukaryota</taxon>
        <taxon>Metazoa</taxon>
        <taxon>Spiralia</taxon>
        <taxon>Gnathifera</taxon>
        <taxon>Rotifera</taxon>
        <taxon>Eurotatoria</taxon>
        <taxon>Bdelloidea</taxon>
        <taxon>Philodinida</taxon>
        <taxon>Philodinidae</taxon>
        <taxon>Didymodactylos</taxon>
    </lineage>
</organism>
<dbReference type="Proteomes" id="UP000663829">
    <property type="component" value="Unassembled WGS sequence"/>
</dbReference>
<dbReference type="InterPro" id="IPR004981">
    <property type="entry name" value="Trp_2_3_dOase"/>
</dbReference>
<sequence length="125" mass="14862">MLTGYANRPTKPELKRLPSSDELMAYSNYLQLQIILDAQTLLTQIIYEIDSIRNIFDEEKVDESHMFVIVNRLNHCVQIWRLLVDQMGILETITPLDFMEFRSYLPPASDFQNLQFYLIEIWFAR</sequence>
<dbReference type="EMBL" id="CAJOBC010082592">
    <property type="protein sequence ID" value="CAF4288693.1"/>
    <property type="molecule type" value="Genomic_DNA"/>
</dbReference>
<dbReference type="PANTHER" id="PTHR10138">
    <property type="entry name" value="TRYPTOPHAN 2,3-DIOXYGENASE"/>
    <property type="match status" value="1"/>
</dbReference>
<evidence type="ECO:0000313" key="3">
    <source>
        <dbReference type="Proteomes" id="UP000663829"/>
    </source>
</evidence>
<dbReference type="Pfam" id="PF03301">
    <property type="entry name" value="Trp_dioxygenase"/>
    <property type="match status" value="1"/>
</dbReference>
<dbReference type="Proteomes" id="UP000681722">
    <property type="component" value="Unassembled WGS sequence"/>
</dbReference>
<dbReference type="AlphaFoldDB" id="A0A815KKB4"/>
<dbReference type="GO" id="GO:0019441">
    <property type="term" value="P:L-tryptophan catabolic process to kynurenine"/>
    <property type="evidence" value="ECO:0007669"/>
    <property type="project" value="InterPro"/>
</dbReference>
<dbReference type="GO" id="GO:0019442">
    <property type="term" value="P:L-tryptophan catabolic process to acetyl-CoA"/>
    <property type="evidence" value="ECO:0007669"/>
    <property type="project" value="TreeGrafter"/>
</dbReference>
<dbReference type="SUPFAM" id="SSF140959">
    <property type="entry name" value="Indolic compounds 2,3-dioxygenase-like"/>
    <property type="match status" value="1"/>
</dbReference>
<accession>A0A815KKB4</accession>
<protein>
    <submittedName>
        <fullName evidence="1">Uncharacterized protein</fullName>
    </submittedName>
</protein>
<dbReference type="OrthoDB" id="447477at2759"/>
<keyword evidence="3" id="KW-1185">Reference proteome</keyword>
<dbReference type="EMBL" id="CAJNOQ010017180">
    <property type="protein sequence ID" value="CAF1394435.1"/>
    <property type="molecule type" value="Genomic_DNA"/>
</dbReference>